<dbReference type="Gene3D" id="3.40.50.300">
    <property type="entry name" value="P-loop containing nucleotide triphosphate hydrolases"/>
    <property type="match status" value="1"/>
</dbReference>
<dbReference type="RefSeq" id="WP_109229090.1">
    <property type="nucleotide sequence ID" value="NZ_PYHR01000002.1"/>
</dbReference>
<dbReference type="Proteomes" id="UP000245166">
    <property type="component" value="Unassembled WGS sequence"/>
</dbReference>
<protein>
    <submittedName>
        <fullName evidence="2">Uncharacterized protein</fullName>
    </submittedName>
</protein>
<dbReference type="AlphaFoldDB" id="A0A2U1ZUR7"/>
<sequence length="188" mass="18334">MAIGRTGRTTTGARRGTTTVDRGPGGGGRLVVALRTGDPRLVAAVRDVVEWLEGDVVVRPPGAPPVPAHAHLDDATLAAPASPTWGTTAIAVAVSAPDGDPAPTAVGVLQLPRDTGVLADAITVHAASSASRTVGVVGARGGVGASVTAALLARSAVDTGRSAGLVDLGGGLDVVLGIEDEPGPGGRT</sequence>
<dbReference type="InterPro" id="IPR027417">
    <property type="entry name" value="P-loop_NTPase"/>
</dbReference>
<dbReference type="EMBL" id="PYHR01000002">
    <property type="protein sequence ID" value="PWD50709.1"/>
    <property type="molecule type" value="Genomic_DNA"/>
</dbReference>
<keyword evidence="3" id="KW-1185">Reference proteome</keyword>
<feature type="region of interest" description="Disordered" evidence="1">
    <location>
        <begin position="1"/>
        <end position="26"/>
    </location>
</feature>
<name>A0A2U1ZUR7_9MICO</name>
<organism evidence="2 3">
    <name type="scientific">Serinibacter arcticus</name>
    <dbReference type="NCBI Taxonomy" id="1655435"/>
    <lineage>
        <taxon>Bacteria</taxon>
        <taxon>Bacillati</taxon>
        <taxon>Actinomycetota</taxon>
        <taxon>Actinomycetes</taxon>
        <taxon>Micrococcales</taxon>
        <taxon>Beutenbergiaceae</taxon>
        <taxon>Serinibacter</taxon>
    </lineage>
</organism>
<proteinExistence type="predicted"/>
<reference evidence="2 3" key="1">
    <citation type="submission" date="2018-03" db="EMBL/GenBank/DDBJ databases">
        <title>Genome assembly of novel Miniimonas species PCH200.</title>
        <authorList>
            <person name="Thakur V."/>
            <person name="Kumar V."/>
            <person name="Singh D."/>
        </authorList>
    </citation>
    <scope>NUCLEOTIDE SEQUENCE [LARGE SCALE GENOMIC DNA]</scope>
    <source>
        <strain evidence="2 3">PCH200</strain>
    </source>
</reference>
<accession>A0A2U1ZUR7</accession>
<evidence type="ECO:0000313" key="2">
    <source>
        <dbReference type="EMBL" id="PWD50709.1"/>
    </source>
</evidence>
<evidence type="ECO:0000313" key="3">
    <source>
        <dbReference type="Proteomes" id="UP000245166"/>
    </source>
</evidence>
<gene>
    <name evidence="2" type="ORF">C8046_08650</name>
</gene>
<evidence type="ECO:0000256" key="1">
    <source>
        <dbReference type="SAM" id="MobiDB-lite"/>
    </source>
</evidence>
<comment type="caution">
    <text evidence="2">The sequence shown here is derived from an EMBL/GenBank/DDBJ whole genome shotgun (WGS) entry which is preliminary data.</text>
</comment>
<feature type="compositionally biased region" description="Low complexity" evidence="1">
    <location>
        <begin position="1"/>
        <end position="19"/>
    </location>
</feature>